<dbReference type="InterPro" id="IPR007895">
    <property type="entry name" value="MASE1"/>
</dbReference>
<feature type="domain" description="PAC" evidence="21">
    <location>
        <begin position="363"/>
        <end position="415"/>
    </location>
</feature>
<feature type="domain" description="PAS" evidence="20">
    <location>
        <begin position="542"/>
        <end position="612"/>
    </location>
</feature>
<comment type="subcellular location">
    <subcellularLocation>
        <location evidence="2">Cell inner membrane</location>
        <topology evidence="2">Multi-pass membrane protein</topology>
    </subcellularLocation>
</comment>
<dbReference type="SUPFAM" id="SSF55874">
    <property type="entry name" value="ATPase domain of HSP90 chaperone/DNA topoisomerase II/histidine kinase"/>
    <property type="match status" value="1"/>
</dbReference>
<keyword evidence="13 17" id="KW-0472">Membrane</keyword>
<evidence type="ECO:0000259" key="19">
    <source>
        <dbReference type="PROSITE" id="PS50110"/>
    </source>
</evidence>
<evidence type="ECO:0000259" key="21">
    <source>
        <dbReference type="PROSITE" id="PS50113"/>
    </source>
</evidence>
<feature type="modified residue" description="4-aspartylphosphate" evidence="15">
    <location>
        <position position="1112"/>
    </location>
</feature>
<dbReference type="SUPFAM" id="SSF47226">
    <property type="entry name" value="Histidine-containing phosphotransfer domain, HPT domain"/>
    <property type="match status" value="1"/>
</dbReference>
<feature type="transmembrane region" description="Helical" evidence="17">
    <location>
        <begin position="25"/>
        <end position="41"/>
    </location>
</feature>
<dbReference type="PROSITE" id="PS50112">
    <property type="entry name" value="PAS"/>
    <property type="match status" value="4"/>
</dbReference>
<dbReference type="Pfam" id="PF08447">
    <property type="entry name" value="PAS_3"/>
    <property type="match status" value="1"/>
</dbReference>
<evidence type="ECO:0000256" key="3">
    <source>
        <dbReference type="ARBA" id="ARBA00012438"/>
    </source>
</evidence>
<dbReference type="InterPro" id="IPR036890">
    <property type="entry name" value="HATPase_C_sf"/>
</dbReference>
<dbReference type="SUPFAM" id="SSF55785">
    <property type="entry name" value="PYP-like sensor domain (PAS domain)"/>
    <property type="match status" value="4"/>
</dbReference>
<dbReference type="PROSITE" id="PS50110">
    <property type="entry name" value="RESPONSE_REGULATORY"/>
    <property type="match status" value="1"/>
</dbReference>
<feature type="coiled-coil region" evidence="16">
    <location>
        <begin position="781"/>
        <end position="815"/>
    </location>
</feature>
<accession>A0ABX2N2S7</accession>
<dbReference type="CDD" id="cd16922">
    <property type="entry name" value="HATPase_EvgS-ArcB-TorS-like"/>
    <property type="match status" value="1"/>
</dbReference>
<evidence type="ECO:0000256" key="16">
    <source>
        <dbReference type="SAM" id="Coils"/>
    </source>
</evidence>
<keyword evidence="10" id="KW-0547">Nucleotide-binding</keyword>
<feature type="domain" description="PAS" evidence="20">
    <location>
        <begin position="289"/>
        <end position="359"/>
    </location>
</feature>
<dbReference type="InterPro" id="IPR003594">
    <property type="entry name" value="HATPase_dom"/>
</dbReference>
<dbReference type="Pfam" id="PF02518">
    <property type="entry name" value="HATPase_c"/>
    <property type="match status" value="1"/>
</dbReference>
<keyword evidence="24" id="KW-1185">Reference proteome</keyword>
<dbReference type="Pfam" id="PF08448">
    <property type="entry name" value="PAS_4"/>
    <property type="match status" value="1"/>
</dbReference>
<keyword evidence="6 15" id="KW-0597">Phosphoprotein</keyword>
<feature type="transmembrane region" description="Helical" evidence="17">
    <location>
        <begin position="202"/>
        <end position="235"/>
    </location>
</feature>
<keyword evidence="11 17" id="KW-1133">Transmembrane helix</keyword>
<evidence type="ECO:0000256" key="17">
    <source>
        <dbReference type="SAM" id="Phobius"/>
    </source>
</evidence>
<evidence type="ECO:0000256" key="10">
    <source>
        <dbReference type="ARBA" id="ARBA00022840"/>
    </source>
</evidence>
<dbReference type="InterPro" id="IPR003661">
    <property type="entry name" value="HisK_dim/P_dom"/>
</dbReference>
<feature type="transmembrane region" description="Helical" evidence="17">
    <location>
        <begin position="48"/>
        <end position="66"/>
    </location>
</feature>
<dbReference type="InterPro" id="IPR013767">
    <property type="entry name" value="PAS_fold"/>
</dbReference>
<keyword evidence="9" id="KW-0418">Kinase</keyword>
<evidence type="ECO:0000256" key="2">
    <source>
        <dbReference type="ARBA" id="ARBA00004429"/>
    </source>
</evidence>
<dbReference type="CDD" id="cd00130">
    <property type="entry name" value="PAS"/>
    <property type="match status" value="4"/>
</dbReference>
<proteinExistence type="predicted"/>
<keyword evidence="12" id="KW-0902">Two-component regulatory system</keyword>
<dbReference type="Gene3D" id="3.30.450.20">
    <property type="entry name" value="PAS domain"/>
    <property type="match status" value="4"/>
</dbReference>
<dbReference type="PANTHER" id="PTHR43047">
    <property type="entry name" value="TWO-COMPONENT HISTIDINE PROTEIN KINASE"/>
    <property type="match status" value="1"/>
</dbReference>
<dbReference type="PROSITE" id="PS50109">
    <property type="entry name" value="HIS_KIN"/>
    <property type="match status" value="1"/>
</dbReference>
<evidence type="ECO:0000256" key="8">
    <source>
        <dbReference type="ARBA" id="ARBA00022692"/>
    </source>
</evidence>
<evidence type="ECO:0000256" key="11">
    <source>
        <dbReference type="ARBA" id="ARBA00022989"/>
    </source>
</evidence>
<evidence type="ECO:0000256" key="9">
    <source>
        <dbReference type="ARBA" id="ARBA00022777"/>
    </source>
</evidence>
<dbReference type="Pfam" id="PF05231">
    <property type="entry name" value="MASE1"/>
    <property type="match status" value="1"/>
</dbReference>
<dbReference type="InterPro" id="IPR001610">
    <property type="entry name" value="PAC"/>
</dbReference>
<dbReference type="SMART" id="SM00448">
    <property type="entry name" value="REC"/>
    <property type="match status" value="1"/>
</dbReference>
<dbReference type="NCBIfam" id="TIGR00229">
    <property type="entry name" value="sensory_box"/>
    <property type="match status" value="4"/>
</dbReference>
<dbReference type="CDD" id="cd17546">
    <property type="entry name" value="REC_hyHK_CKI1_RcsC-like"/>
    <property type="match status" value="1"/>
</dbReference>
<keyword evidence="8 17" id="KW-0812">Transmembrane</keyword>
<dbReference type="EC" id="2.7.13.3" evidence="3"/>
<keyword evidence="7" id="KW-0808">Transferase</keyword>
<feature type="domain" description="PAS" evidence="20">
    <location>
        <begin position="668"/>
        <end position="738"/>
    </location>
</feature>
<dbReference type="SMART" id="SM00387">
    <property type="entry name" value="HATPase_c"/>
    <property type="match status" value="1"/>
</dbReference>
<evidence type="ECO:0000256" key="12">
    <source>
        <dbReference type="ARBA" id="ARBA00023012"/>
    </source>
</evidence>
<organism evidence="23 24">
    <name type="scientific">Parasphingorhabdus flavimaris</name>
    <dbReference type="NCBI Taxonomy" id="266812"/>
    <lineage>
        <taxon>Bacteria</taxon>
        <taxon>Pseudomonadati</taxon>
        <taxon>Pseudomonadota</taxon>
        <taxon>Alphaproteobacteria</taxon>
        <taxon>Sphingomonadales</taxon>
        <taxon>Sphingomonadaceae</taxon>
        <taxon>Parasphingorhabdus</taxon>
    </lineage>
</organism>
<feature type="domain" description="PAC" evidence="21">
    <location>
        <begin position="486"/>
        <end position="541"/>
    </location>
</feature>
<dbReference type="PROSITE" id="PS50113">
    <property type="entry name" value="PAC"/>
    <property type="match status" value="3"/>
</dbReference>
<evidence type="ECO:0000256" key="4">
    <source>
        <dbReference type="ARBA" id="ARBA00022475"/>
    </source>
</evidence>
<evidence type="ECO:0000256" key="15">
    <source>
        <dbReference type="PROSITE-ProRule" id="PRU00169"/>
    </source>
</evidence>
<evidence type="ECO:0000259" key="18">
    <source>
        <dbReference type="PROSITE" id="PS50109"/>
    </source>
</evidence>
<evidence type="ECO:0000313" key="23">
    <source>
        <dbReference type="EMBL" id="NVD27987.1"/>
    </source>
</evidence>
<dbReference type="Proteomes" id="UP000652427">
    <property type="component" value="Unassembled WGS sequence"/>
</dbReference>
<dbReference type="InterPro" id="IPR036097">
    <property type="entry name" value="HisK_dim/P_sf"/>
</dbReference>
<dbReference type="SMART" id="SM00091">
    <property type="entry name" value="PAS"/>
    <property type="match status" value="4"/>
</dbReference>
<dbReference type="CDD" id="cd00082">
    <property type="entry name" value="HisKA"/>
    <property type="match status" value="1"/>
</dbReference>
<feature type="transmembrane region" description="Helical" evidence="17">
    <location>
        <begin position="177"/>
        <end position="196"/>
    </location>
</feature>
<dbReference type="Gene3D" id="3.30.565.10">
    <property type="entry name" value="Histidine kinase-like ATPase, C-terminal domain"/>
    <property type="match status" value="1"/>
</dbReference>
<dbReference type="InterPro" id="IPR013656">
    <property type="entry name" value="PAS_4"/>
</dbReference>
<dbReference type="SUPFAM" id="SSF47384">
    <property type="entry name" value="Homodimeric domain of signal transducing histidine kinase"/>
    <property type="match status" value="1"/>
</dbReference>
<feature type="domain" description="Histidine kinase" evidence="18">
    <location>
        <begin position="815"/>
        <end position="1034"/>
    </location>
</feature>
<keyword evidence="5" id="KW-0997">Cell inner membrane</keyword>
<protein>
    <recommendedName>
        <fullName evidence="3">histidine kinase</fullName>
        <ecNumber evidence="3">2.7.13.3</ecNumber>
    </recommendedName>
</protein>
<dbReference type="InterPro" id="IPR036641">
    <property type="entry name" value="HPT_dom_sf"/>
</dbReference>
<keyword evidence="16" id="KW-0175">Coiled coil</keyword>
<feature type="domain" description="Response regulatory" evidence="19">
    <location>
        <begin position="1058"/>
        <end position="1180"/>
    </location>
</feature>
<dbReference type="Pfam" id="PF00989">
    <property type="entry name" value="PAS"/>
    <property type="match status" value="2"/>
</dbReference>
<dbReference type="InterPro" id="IPR000700">
    <property type="entry name" value="PAS-assoc_C"/>
</dbReference>
<dbReference type="InterPro" id="IPR008207">
    <property type="entry name" value="Sig_transdc_His_kin_Hpt_dom"/>
</dbReference>
<keyword evidence="10" id="KW-0067">ATP-binding</keyword>
<feature type="transmembrane region" description="Helical" evidence="17">
    <location>
        <begin position="107"/>
        <end position="129"/>
    </location>
</feature>
<dbReference type="Gene3D" id="1.10.287.130">
    <property type="match status" value="1"/>
</dbReference>
<evidence type="ECO:0000313" key="24">
    <source>
        <dbReference type="Proteomes" id="UP000652427"/>
    </source>
</evidence>
<evidence type="ECO:0000259" key="20">
    <source>
        <dbReference type="PROSITE" id="PS50112"/>
    </source>
</evidence>
<dbReference type="InterPro" id="IPR005467">
    <property type="entry name" value="His_kinase_dom"/>
</dbReference>
<evidence type="ECO:0000256" key="14">
    <source>
        <dbReference type="PROSITE-ProRule" id="PRU00110"/>
    </source>
</evidence>
<dbReference type="InterPro" id="IPR013655">
    <property type="entry name" value="PAS_fold_3"/>
</dbReference>
<feature type="modified residue" description="Phosphohistidine" evidence="14">
    <location>
        <position position="1244"/>
    </location>
</feature>
<dbReference type="InterPro" id="IPR000014">
    <property type="entry name" value="PAS"/>
</dbReference>
<dbReference type="InterPro" id="IPR001789">
    <property type="entry name" value="Sig_transdc_resp-reg_receiver"/>
</dbReference>
<reference evidence="23 24" key="1">
    <citation type="submission" date="2020-06" db="EMBL/GenBank/DDBJ databases">
        <authorList>
            <person name="Kim S.-J."/>
            <person name="Park S.-J."/>
        </authorList>
    </citation>
    <scope>NUCLEOTIDE SEQUENCE [LARGE SCALE GENOMIC DNA]</scope>
    <source>
        <strain evidence="23 24">SW-151</strain>
    </source>
</reference>
<dbReference type="PRINTS" id="PR00344">
    <property type="entry name" value="BCTRLSENSOR"/>
</dbReference>
<dbReference type="InterPro" id="IPR035965">
    <property type="entry name" value="PAS-like_dom_sf"/>
</dbReference>
<dbReference type="SMART" id="SM00388">
    <property type="entry name" value="HisKA"/>
    <property type="match status" value="1"/>
</dbReference>
<name>A0ABX2N2S7_9SPHN</name>
<feature type="transmembrane region" description="Helical" evidence="17">
    <location>
        <begin position="256"/>
        <end position="277"/>
    </location>
</feature>
<feature type="transmembrane region" description="Helical" evidence="17">
    <location>
        <begin position="72"/>
        <end position="95"/>
    </location>
</feature>
<dbReference type="SUPFAM" id="SSF52172">
    <property type="entry name" value="CheY-like"/>
    <property type="match status" value="1"/>
</dbReference>
<dbReference type="Gene3D" id="3.40.50.2300">
    <property type="match status" value="1"/>
</dbReference>
<dbReference type="SMART" id="SM00086">
    <property type="entry name" value="PAC"/>
    <property type="match status" value="4"/>
</dbReference>
<evidence type="ECO:0000256" key="1">
    <source>
        <dbReference type="ARBA" id="ARBA00000085"/>
    </source>
</evidence>
<dbReference type="PROSITE" id="PS50894">
    <property type="entry name" value="HPT"/>
    <property type="match status" value="1"/>
</dbReference>
<evidence type="ECO:0000256" key="13">
    <source>
        <dbReference type="ARBA" id="ARBA00023136"/>
    </source>
</evidence>
<feature type="domain" description="PAS" evidence="20">
    <location>
        <begin position="416"/>
        <end position="460"/>
    </location>
</feature>
<dbReference type="InterPro" id="IPR011006">
    <property type="entry name" value="CheY-like_superfamily"/>
</dbReference>
<feature type="domain" description="PAC" evidence="21">
    <location>
        <begin position="615"/>
        <end position="667"/>
    </location>
</feature>
<feature type="transmembrane region" description="Helical" evidence="17">
    <location>
        <begin position="141"/>
        <end position="165"/>
    </location>
</feature>
<feature type="domain" description="HPt" evidence="22">
    <location>
        <begin position="1204"/>
        <end position="1290"/>
    </location>
</feature>
<evidence type="ECO:0000256" key="7">
    <source>
        <dbReference type="ARBA" id="ARBA00022679"/>
    </source>
</evidence>
<keyword evidence="4" id="KW-1003">Cell membrane</keyword>
<dbReference type="Pfam" id="PF00072">
    <property type="entry name" value="Response_reg"/>
    <property type="match status" value="1"/>
</dbReference>
<dbReference type="EMBL" id="JABWMH010000002">
    <property type="protein sequence ID" value="NVD27987.1"/>
    <property type="molecule type" value="Genomic_DNA"/>
</dbReference>
<comment type="catalytic activity">
    <reaction evidence="1">
        <text>ATP + protein L-histidine = ADP + protein N-phospho-L-histidine.</text>
        <dbReference type="EC" id="2.7.13.3"/>
    </reaction>
</comment>
<evidence type="ECO:0000256" key="6">
    <source>
        <dbReference type="ARBA" id="ARBA00022553"/>
    </source>
</evidence>
<dbReference type="InterPro" id="IPR004358">
    <property type="entry name" value="Sig_transdc_His_kin-like_C"/>
</dbReference>
<dbReference type="Pfam" id="PF00512">
    <property type="entry name" value="HisKA"/>
    <property type="match status" value="1"/>
</dbReference>
<sequence>MPVLIALVYGVVAWASVMITVESGRIAAFWIANALLIGFLIQKSWKECAIFVAASGLANVVANLAVGDAPGLAIVLASANLAEILLVLWSMYHFCGPRPNMGDLGHIAILVVSGLMAPMIAGIVAALAISGSDQALATTNWIKWMSAHALPIPIFASAVSIALTNIGNGKTAEARRVIDWAIMGTATMFVAALVFTQPKFPLLFLACPVVVFAAFRTGLLGTAISVTVFAIFAVLATHYGTGPIALVEGNLHEQAFTLQLFLGACFAVGLPVAAVLANRSAVRSELYENRDFMSSILDGVGEVIFKTDAEGRWVFLNSSWLDLTGYSVEESLGWRSTRLLHPDDIRDATESYPKIVTGEVEELKLQQRFIRADGSFRDIAVLVQRLIDKDGKFAGTVGNLRDITDELASKHALAKSEARFRTLAEAAPVGIFQADSEGRLTYVNAAWASRFGVEPEELLGDGWKSVLRTGQEYEEDPAFTGFNKPGDVRRRVALFVDADGNDLWGETVNAAEFDRDGKISGFVGVFNDVTEQRESLLRLQESERRFQSLTDLAPAGIFRTSVSGMCTYVNTAWKQITGLDDGAWEGFGWSAAIHPDDLERVRDLWNNGVEKEANLNFEFRWLREDGTVVWTELFSAPERDEAGRVNGFIGVIMDISERKNVLTALAQREEQLSILAENATDPVLKLTLEGICTYASPSAEHMFEIPPSGMEGLSMLERFHPDDEESVLAAFKALASGEQDNAVLSYRTEAVLEPGKYIWMEANCGLLRDPATGKPKEIIAALRDVNATKNLEEELRQAKNEAEKAAAAKSAFLANMSHEIRTPMNGVIGFTEIALAGDLDDQQRQNIEMIAESGRAMMRLLNDILDMAKIEAGQMTIANEALDLRHTLTNCIRLMDPVARAKNIELTLYIDPSLPALIESDAMRIRQIILNLIGNALKFTDRGSVEVRVALDDADHPQVRLSVSDSGIGIPADRLDYIFEQFTQADSSTARRYGGTGLGLAISSQLAEMMGGRLFASSTEGKGSTFTFELPLVTGKAPTSPVQQIALEAGEASSITHRILAAEDNDINQALIRKMGEQLGHRIDIAPDGIAAVAMVQAAALSGNPYSLVLMDMQMPGMDGIEAARQLRSKGFDEATLPIISLTANAYQEDIDSALSAGMQQHLAKPVRRRELADAIAKWGNVAAIAAAQHDRSALVETKEDMIDADLANRFEARKVDAVDAITLVLREGQLDNEAVTGIADMLHKIAGTAGYFGEAELGDKCANIELDLRQEDCPNARSLLADALDSLSG</sequence>
<evidence type="ECO:0000256" key="5">
    <source>
        <dbReference type="ARBA" id="ARBA00022519"/>
    </source>
</evidence>
<comment type="caution">
    <text evidence="23">The sequence shown here is derived from an EMBL/GenBank/DDBJ whole genome shotgun (WGS) entry which is preliminary data.</text>
</comment>
<evidence type="ECO:0000259" key="22">
    <source>
        <dbReference type="PROSITE" id="PS50894"/>
    </source>
</evidence>
<gene>
    <name evidence="23" type="ORF">HUO14_08740</name>
</gene>